<reference evidence="1" key="1">
    <citation type="submission" date="2020-05" db="EMBL/GenBank/DDBJ databases">
        <title>Large-scale comparative analyses of tick genomes elucidate their genetic diversity and vector capacities.</title>
        <authorList>
            <person name="Jia N."/>
            <person name="Wang J."/>
            <person name="Shi W."/>
            <person name="Du L."/>
            <person name="Sun Y."/>
            <person name="Zhan W."/>
            <person name="Jiang J."/>
            <person name="Wang Q."/>
            <person name="Zhang B."/>
            <person name="Ji P."/>
            <person name="Sakyi L.B."/>
            <person name="Cui X."/>
            <person name="Yuan T."/>
            <person name="Jiang B."/>
            <person name="Yang W."/>
            <person name="Lam T.T.-Y."/>
            <person name="Chang Q."/>
            <person name="Ding S."/>
            <person name="Wang X."/>
            <person name="Zhu J."/>
            <person name="Ruan X."/>
            <person name="Zhao L."/>
            <person name="Wei J."/>
            <person name="Que T."/>
            <person name="Du C."/>
            <person name="Cheng J."/>
            <person name="Dai P."/>
            <person name="Han X."/>
            <person name="Huang E."/>
            <person name="Gao Y."/>
            <person name="Liu J."/>
            <person name="Shao H."/>
            <person name="Ye R."/>
            <person name="Li L."/>
            <person name="Wei W."/>
            <person name="Wang X."/>
            <person name="Wang C."/>
            <person name="Yang T."/>
            <person name="Huo Q."/>
            <person name="Li W."/>
            <person name="Guo W."/>
            <person name="Chen H."/>
            <person name="Zhou L."/>
            <person name="Ni X."/>
            <person name="Tian J."/>
            <person name="Zhou Y."/>
            <person name="Sheng Y."/>
            <person name="Liu T."/>
            <person name="Pan Y."/>
            <person name="Xia L."/>
            <person name="Li J."/>
            <person name="Zhao F."/>
            <person name="Cao W."/>
        </authorList>
    </citation>
    <scope>NUCLEOTIDE SEQUENCE</scope>
    <source>
        <strain evidence="1">Hyas-2018</strain>
    </source>
</reference>
<dbReference type="Proteomes" id="UP000821845">
    <property type="component" value="Chromosome 4"/>
</dbReference>
<proteinExistence type="predicted"/>
<comment type="caution">
    <text evidence="1">The sequence shown here is derived from an EMBL/GenBank/DDBJ whole genome shotgun (WGS) entry which is preliminary data.</text>
</comment>
<dbReference type="EMBL" id="CM023484">
    <property type="protein sequence ID" value="KAH6934179.1"/>
    <property type="molecule type" value="Genomic_DNA"/>
</dbReference>
<organism evidence="1 2">
    <name type="scientific">Hyalomma asiaticum</name>
    <name type="common">Tick</name>
    <dbReference type="NCBI Taxonomy" id="266040"/>
    <lineage>
        <taxon>Eukaryota</taxon>
        <taxon>Metazoa</taxon>
        <taxon>Ecdysozoa</taxon>
        <taxon>Arthropoda</taxon>
        <taxon>Chelicerata</taxon>
        <taxon>Arachnida</taxon>
        <taxon>Acari</taxon>
        <taxon>Parasitiformes</taxon>
        <taxon>Ixodida</taxon>
        <taxon>Ixodoidea</taxon>
        <taxon>Ixodidae</taxon>
        <taxon>Hyalomminae</taxon>
        <taxon>Hyalomma</taxon>
    </lineage>
</organism>
<keyword evidence="2" id="KW-1185">Reference proteome</keyword>
<name>A0ACB7SNF4_HYAAI</name>
<evidence type="ECO:0000313" key="1">
    <source>
        <dbReference type="EMBL" id="KAH6934179.1"/>
    </source>
</evidence>
<protein>
    <submittedName>
        <fullName evidence="1">Uncharacterized protein</fullName>
    </submittedName>
</protein>
<sequence>MSSNFCVHKRGWSHARTSADWQGMGYRACEDNPDEVSPGLWKSTLFHSAGHRSSPELSRSRL</sequence>
<gene>
    <name evidence="1" type="ORF">HPB50_021481</name>
</gene>
<accession>A0ACB7SNF4</accession>
<evidence type="ECO:0000313" key="2">
    <source>
        <dbReference type="Proteomes" id="UP000821845"/>
    </source>
</evidence>